<gene>
    <name evidence="6" type="ORF">PJV92_02225</name>
</gene>
<evidence type="ECO:0000259" key="5">
    <source>
        <dbReference type="PROSITE" id="PS50901"/>
    </source>
</evidence>
<proteinExistence type="predicted"/>
<protein>
    <submittedName>
        <fullName evidence="6">FtsK/SpoIIIE domain-containing protein</fullName>
    </submittedName>
</protein>
<dbReference type="EMBL" id="JAQJJM010000004">
    <property type="protein sequence ID" value="MDN5131534.1"/>
    <property type="molecule type" value="Genomic_DNA"/>
</dbReference>
<evidence type="ECO:0000256" key="3">
    <source>
        <dbReference type="PROSITE-ProRule" id="PRU00289"/>
    </source>
</evidence>
<evidence type="ECO:0000256" key="4">
    <source>
        <dbReference type="SAM" id="Phobius"/>
    </source>
</evidence>
<keyword evidence="4" id="KW-0812">Transmembrane</keyword>
<dbReference type="InterPro" id="IPR002543">
    <property type="entry name" value="FtsK_dom"/>
</dbReference>
<feature type="binding site" evidence="3">
    <location>
        <begin position="214"/>
        <end position="221"/>
    </location>
    <ligand>
        <name>ATP</name>
        <dbReference type="ChEBI" id="CHEBI:30616"/>
    </ligand>
</feature>
<feature type="transmembrane region" description="Helical" evidence="4">
    <location>
        <begin position="12"/>
        <end position="30"/>
    </location>
</feature>
<reference evidence="6" key="2">
    <citation type="submission" date="2023-01" db="EMBL/GenBank/DDBJ databases">
        <authorList>
            <person name="Uljanovas D."/>
        </authorList>
    </citation>
    <scope>NUCLEOTIDE SEQUENCE</scope>
    <source>
        <strain evidence="6">H19</strain>
    </source>
</reference>
<dbReference type="GO" id="GO:0003677">
    <property type="term" value="F:DNA binding"/>
    <property type="evidence" value="ECO:0007669"/>
    <property type="project" value="InterPro"/>
</dbReference>
<reference evidence="6" key="1">
    <citation type="journal article" date="2023" name="Microorganisms">
        <title>Genomic Characterization of Arcobacter butzleri Strains Isolated from Various Sources in Lithuania.</title>
        <authorList>
            <person name="Uljanovas D."/>
            <person name="Golz G."/>
            <person name="Fleischmann S."/>
            <person name="Kudirkiene E."/>
            <person name="Kasetiene N."/>
            <person name="Grineviciene A."/>
            <person name="Tamuleviciene E."/>
            <person name="Aksomaitiene J."/>
            <person name="Alter T."/>
            <person name="Malakauskas M."/>
        </authorList>
    </citation>
    <scope>NUCLEOTIDE SEQUENCE</scope>
    <source>
        <strain evidence="6">H19</strain>
    </source>
</reference>
<name>A0AAP4PYA2_9BACT</name>
<evidence type="ECO:0000256" key="1">
    <source>
        <dbReference type="ARBA" id="ARBA00022741"/>
    </source>
</evidence>
<dbReference type="Proteomes" id="UP001171508">
    <property type="component" value="Unassembled WGS sequence"/>
</dbReference>
<dbReference type="PANTHER" id="PTHR22683">
    <property type="entry name" value="SPORULATION PROTEIN RELATED"/>
    <property type="match status" value="1"/>
</dbReference>
<keyword evidence="4" id="KW-1133">Transmembrane helix</keyword>
<dbReference type="Gene3D" id="3.40.50.300">
    <property type="entry name" value="P-loop containing nucleotide triphosphate hydrolases"/>
    <property type="match status" value="1"/>
</dbReference>
<feature type="domain" description="FtsK" evidence="5">
    <location>
        <begin position="197"/>
        <end position="375"/>
    </location>
</feature>
<dbReference type="InterPro" id="IPR050206">
    <property type="entry name" value="FtsK/SpoIIIE/SftA"/>
</dbReference>
<dbReference type="GO" id="GO:0005524">
    <property type="term" value="F:ATP binding"/>
    <property type="evidence" value="ECO:0007669"/>
    <property type="project" value="UniProtKB-UniRule"/>
</dbReference>
<keyword evidence="4" id="KW-0472">Membrane</keyword>
<dbReference type="SUPFAM" id="SSF52540">
    <property type="entry name" value="P-loop containing nucleoside triphosphate hydrolases"/>
    <property type="match status" value="1"/>
</dbReference>
<comment type="caution">
    <text evidence="6">The sequence shown here is derived from an EMBL/GenBank/DDBJ whole genome shotgun (WGS) entry which is preliminary data.</text>
</comment>
<sequence>MLGAFYRYFIKFIFVNLMFVFSVIGFEYYLNSESLSHYSGLKKIFHLKDLMGNYIFNSIFFDLYLYLFFAINLYLLIWLIKNYRYLNLSYALNIFKDVKQIEGMQKKYKASHDVFKKKIKTTNGYKLYYKNWVSISLDAYNDKKKEIIQYLGVNGEIDVKPWGKKGVELIFYSLPKVLQASLLDYRKGFINYGFGRNGNYYVPFENLIHTICVGESGSGKSNNMHHLLQSIMLNDEIIEKVELIDLKGTELYRYKDVEYMNFIDDINLIKEKLLYLKEVMNSRFQLMKEKNLQLYNGKFHFVFIDEIGTIGTYPNKKLKDEIFDLMIELFQKGRAARIIFFIFAQKIDSTNIPSNVLANIPTKILMKTDSDFNINNTIGTKELLEKITLVDPDSFNKGRAILKDGYTSEKILLQIPFIRFKD</sequence>
<evidence type="ECO:0000313" key="7">
    <source>
        <dbReference type="Proteomes" id="UP001171508"/>
    </source>
</evidence>
<evidence type="ECO:0000256" key="2">
    <source>
        <dbReference type="ARBA" id="ARBA00022840"/>
    </source>
</evidence>
<accession>A0AAP4PYA2</accession>
<dbReference type="PANTHER" id="PTHR22683:SF41">
    <property type="entry name" value="DNA TRANSLOCASE FTSK"/>
    <property type="match status" value="1"/>
</dbReference>
<keyword evidence="1 3" id="KW-0547">Nucleotide-binding</keyword>
<dbReference type="RefSeq" id="WP_175530805.1">
    <property type="nucleotide sequence ID" value="NZ_JABWGL010000004.1"/>
</dbReference>
<dbReference type="Pfam" id="PF01580">
    <property type="entry name" value="FtsK_SpoIIIE"/>
    <property type="match status" value="1"/>
</dbReference>
<organism evidence="6 7">
    <name type="scientific">Aliarcobacter butzleri</name>
    <dbReference type="NCBI Taxonomy" id="28197"/>
    <lineage>
        <taxon>Bacteria</taxon>
        <taxon>Pseudomonadati</taxon>
        <taxon>Campylobacterota</taxon>
        <taxon>Epsilonproteobacteria</taxon>
        <taxon>Campylobacterales</taxon>
        <taxon>Arcobacteraceae</taxon>
        <taxon>Aliarcobacter</taxon>
    </lineage>
</organism>
<dbReference type="PROSITE" id="PS50901">
    <property type="entry name" value="FTSK"/>
    <property type="match status" value="1"/>
</dbReference>
<dbReference type="AlphaFoldDB" id="A0AAP4PYA2"/>
<feature type="transmembrane region" description="Helical" evidence="4">
    <location>
        <begin position="54"/>
        <end position="80"/>
    </location>
</feature>
<evidence type="ECO:0000313" key="6">
    <source>
        <dbReference type="EMBL" id="MDN5131534.1"/>
    </source>
</evidence>
<dbReference type="InterPro" id="IPR027417">
    <property type="entry name" value="P-loop_NTPase"/>
</dbReference>
<keyword evidence="2 3" id="KW-0067">ATP-binding</keyword>